<dbReference type="InterPro" id="IPR015797">
    <property type="entry name" value="NUDIX_hydrolase-like_dom_sf"/>
</dbReference>
<protein>
    <submittedName>
        <fullName evidence="4">ADP-ribose pyrophosphatase YjhB (NUDIX family)</fullName>
    </submittedName>
</protein>
<dbReference type="Pfam" id="PF00293">
    <property type="entry name" value="NUDIX"/>
    <property type="match status" value="1"/>
</dbReference>
<dbReference type="CDD" id="cd02883">
    <property type="entry name" value="NUDIX_Hydrolase"/>
    <property type="match status" value="1"/>
</dbReference>
<organism evidence="4 5">
    <name type="scientific">Treponema ruminis</name>
    <dbReference type="NCBI Taxonomy" id="744515"/>
    <lineage>
        <taxon>Bacteria</taxon>
        <taxon>Pseudomonadati</taxon>
        <taxon>Spirochaetota</taxon>
        <taxon>Spirochaetia</taxon>
        <taxon>Spirochaetales</taxon>
        <taxon>Treponemataceae</taxon>
        <taxon>Treponema</taxon>
    </lineage>
</organism>
<accession>A0A7W8GA68</accession>
<evidence type="ECO:0000313" key="4">
    <source>
        <dbReference type="EMBL" id="MBB5226632.1"/>
    </source>
</evidence>
<dbReference type="PANTHER" id="PTHR43046">
    <property type="entry name" value="GDP-MANNOSE MANNOSYL HYDROLASE"/>
    <property type="match status" value="1"/>
</dbReference>
<dbReference type="InterPro" id="IPR020084">
    <property type="entry name" value="NUDIX_hydrolase_CS"/>
</dbReference>
<dbReference type="InterPro" id="IPR000086">
    <property type="entry name" value="NUDIX_hydrolase_dom"/>
</dbReference>
<dbReference type="SUPFAM" id="SSF55811">
    <property type="entry name" value="Nudix"/>
    <property type="match status" value="1"/>
</dbReference>
<evidence type="ECO:0000256" key="1">
    <source>
        <dbReference type="ARBA" id="ARBA00001946"/>
    </source>
</evidence>
<feature type="domain" description="Nudix hydrolase" evidence="3">
    <location>
        <begin position="17"/>
        <end position="148"/>
    </location>
</feature>
<keyword evidence="5" id="KW-1185">Reference proteome</keyword>
<dbReference type="RefSeq" id="WP_184660089.1">
    <property type="nucleotide sequence ID" value="NZ_CP031518.1"/>
</dbReference>
<dbReference type="Gene3D" id="3.90.79.10">
    <property type="entry name" value="Nucleoside Triphosphate Pyrophosphohydrolase"/>
    <property type="match status" value="1"/>
</dbReference>
<comment type="cofactor">
    <cofactor evidence="1">
        <name>Mg(2+)</name>
        <dbReference type="ChEBI" id="CHEBI:18420"/>
    </cofactor>
</comment>
<proteinExistence type="predicted"/>
<dbReference type="PANTHER" id="PTHR43046:SF14">
    <property type="entry name" value="MUTT_NUDIX FAMILY PROTEIN"/>
    <property type="match status" value="1"/>
</dbReference>
<comment type="caution">
    <text evidence="4">The sequence shown here is derived from an EMBL/GenBank/DDBJ whole genome shotgun (WGS) entry which is preliminary data.</text>
</comment>
<dbReference type="PROSITE" id="PS00893">
    <property type="entry name" value="NUDIX_BOX"/>
    <property type="match status" value="1"/>
</dbReference>
<dbReference type="PROSITE" id="PS51462">
    <property type="entry name" value="NUDIX"/>
    <property type="match status" value="1"/>
</dbReference>
<evidence type="ECO:0000259" key="3">
    <source>
        <dbReference type="PROSITE" id="PS51462"/>
    </source>
</evidence>
<dbReference type="GO" id="GO:0016787">
    <property type="term" value="F:hydrolase activity"/>
    <property type="evidence" value="ECO:0007669"/>
    <property type="project" value="UniProtKB-KW"/>
</dbReference>
<name>A0A7W8GA68_9SPIR</name>
<evidence type="ECO:0000256" key="2">
    <source>
        <dbReference type="ARBA" id="ARBA00022801"/>
    </source>
</evidence>
<dbReference type="AlphaFoldDB" id="A0A7W8GA68"/>
<sequence>MKKIQLKNDDFLGYVKHLRHACRGIVVKDGKVLLGYESKNDKYIISGGGVEEGETLAHCCERELLEETGMQVRVKEEYLEIEELFCDWRHVNHYFVCELVKDTGNVNLTEAEARAGCTFKWLPMAQALDIFGSYEEYHKTNIADYGLYRREFTALKEFCDLQ</sequence>
<keyword evidence="2" id="KW-0378">Hydrolase</keyword>
<dbReference type="EMBL" id="JACHFQ010000006">
    <property type="protein sequence ID" value="MBB5226632.1"/>
    <property type="molecule type" value="Genomic_DNA"/>
</dbReference>
<reference evidence="4 5" key="1">
    <citation type="submission" date="2020-08" db="EMBL/GenBank/DDBJ databases">
        <title>Genomic Encyclopedia of Type Strains, Phase IV (KMG-IV): sequencing the most valuable type-strain genomes for metagenomic binning, comparative biology and taxonomic classification.</title>
        <authorList>
            <person name="Goeker M."/>
        </authorList>
    </citation>
    <scope>NUCLEOTIDE SEQUENCE [LARGE SCALE GENOMIC DNA]</scope>
    <source>
        <strain evidence="4 5">DSM 103462</strain>
    </source>
</reference>
<evidence type="ECO:0000313" key="5">
    <source>
        <dbReference type="Proteomes" id="UP000518887"/>
    </source>
</evidence>
<gene>
    <name evidence="4" type="ORF">HNP76_002013</name>
</gene>
<dbReference type="Proteomes" id="UP000518887">
    <property type="component" value="Unassembled WGS sequence"/>
</dbReference>